<feature type="domain" description="Acyl-CoA dehydrogenase/oxidase C-terminal" evidence="8">
    <location>
        <begin position="244"/>
        <end position="393"/>
    </location>
</feature>
<dbReference type="SUPFAM" id="SSF47203">
    <property type="entry name" value="Acyl-CoA dehydrogenase C-terminal domain-like"/>
    <property type="match status" value="1"/>
</dbReference>
<keyword evidence="6 7" id="KW-0560">Oxidoreductase</keyword>
<dbReference type="GO" id="GO:0070991">
    <property type="term" value="F:medium-chain fatty acyl-CoA dehydrogenase activity"/>
    <property type="evidence" value="ECO:0007669"/>
    <property type="project" value="UniProtKB-EC"/>
</dbReference>
<evidence type="ECO:0000259" key="8">
    <source>
        <dbReference type="Pfam" id="PF00441"/>
    </source>
</evidence>
<dbReference type="Pfam" id="PF02771">
    <property type="entry name" value="Acyl-CoA_dh_N"/>
    <property type="match status" value="1"/>
</dbReference>
<dbReference type="GO" id="GO:0050660">
    <property type="term" value="F:flavin adenine dinucleotide binding"/>
    <property type="evidence" value="ECO:0007669"/>
    <property type="project" value="InterPro"/>
</dbReference>
<dbReference type="Pfam" id="PF00441">
    <property type="entry name" value="Acyl-CoA_dh_1"/>
    <property type="match status" value="1"/>
</dbReference>
<dbReference type="RefSeq" id="WP_069849044.1">
    <property type="nucleotide sequence ID" value="NZ_CP014859.1"/>
</dbReference>
<comment type="cofactor">
    <cofactor evidence="1 7">
        <name>FAD</name>
        <dbReference type="ChEBI" id="CHEBI:57692"/>
    </cofactor>
</comment>
<evidence type="ECO:0000259" key="9">
    <source>
        <dbReference type="Pfam" id="PF02770"/>
    </source>
</evidence>
<sequence>MDFAPDPRTEELRRSLLDFMAEFVYPAEETLEAEPVVSWSRPPVLQTLQAEARRRGLWNLFLPGEHGAGLTNLQYAPLAEITGRSPRLAPEALNCAAPDTGNMEILAVAGDDEQRLRWLAPLLAGEIRSAFAMTEPDVASSDATNIATSIVRRGTNWVINGRKWFVSGAKDPACRILIVMGRTAEDGPIRERQSMILVPVDTPGVQIGRGMSQFGYADDDHGGHAEITFTDVEVPARNLLGAPGSGFAIAQARLGPGRIHHCMRLLGMAERALDLVRERAASRVAFGRPLAEQGVVQEWAAESRVRIEQARLLVLKAAWLMDTEGNRAAHTEIQAIKIAVPRAVEWILDKAVQLHGAAGVSQDLPLARFWAIARSLRLADGPDEVHLRSLGRRELKPR</sequence>
<dbReference type="EMBL" id="CP014859">
    <property type="protein sequence ID" value="AOS63323.1"/>
    <property type="molecule type" value="Genomic_DNA"/>
</dbReference>
<name>A0AAC9HQ85_9PSEU</name>
<evidence type="ECO:0000256" key="7">
    <source>
        <dbReference type="RuleBase" id="RU362125"/>
    </source>
</evidence>
<evidence type="ECO:0000313" key="11">
    <source>
        <dbReference type="EMBL" id="AOS63323.1"/>
    </source>
</evidence>
<dbReference type="Gene3D" id="2.40.110.10">
    <property type="entry name" value="Butyryl-CoA Dehydrogenase, subunit A, domain 2"/>
    <property type="match status" value="1"/>
</dbReference>
<dbReference type="Proteomes" id="UP000095210">
    <property type="component" value="Chromosome"/>
</dbReference>
<dbReference type="InterPro" id="IPR009075">
    <property type="entry name" value="AcylCo_DH/oxidase_C"/>
</dbReference>
<dbReference type="InterPro" id="IPR013786">
    <property type="entry name" value="AcylCoA_DH/ox_N"/>
</dbReference>
<dbReference type="AlphaFoldDB" id="A0AAC9HQ85"/>
<dbReference type="KEGG" id="ahm:TL08_12545"/>
<evidence type="ECO:0000256" key="6">
    <source>
        <dbReference type="ARBA" id="ARBA00023002"/>
    </source>
</evidence>
<keyword evidence="5 7" id="KW-0274">FAD</keyword>
<gene>
    <name evidence="11" type="ORF">TL08_12545</name>
</gene>
<dbReference type="Gene3D" id="1.10.540.10">
    <property type="entry name" value="Acyl-CoA dehydrogenase/oxidase, N-terminal domain"/>
    <property type="match status" value="1"/>
</dbReference>
<reference evidence="12" key="1">
    <citation type="submission" date="2016-03" db="EMBL/GenBank/DDBJ databases">
        <title>Complete genome sequence of the type strain Actinoalloteichus hymeniacidonis DSM 45092.</title>
        <authorList>
            <person name="Schaffert L."/>
            <person name="Albersmeier A."/>
            <person name="Winkler A."/>
            <person name="Kalinowski J."/>
            <person name="Zotchev S."/>
            <person name="Ruckert C."/>
        </authorList>
    </citation>
    <scope>NUCLEOTIDE SEQUENCE [LARGE SCALE GENOMIC DNA]</scope>
    <source>
        <strain evidence="12">HPA177(T) (DSM 45092(T))</strain>
    </source>
</reference>
<feature type="domain" description="Acyl-CoA dehydrogenase/oxidase N-terminal" evidence="10">
    <location>
        <begin position="9"/>
        <end position="126"/>
    </location>
</feature>
<dbReference type="Gene3D" id="1.20.140.10">
    <property type="entry name" value="Butyryl-CoA Dehydrogenase, subunit A, domain 3"/>
    <property type="match status" value="1"/>
</dbReference>
<dbReference type="GO" id="GO:0033539">
    <property type="term" value="P:fatty acid beta-oxidation using acyl-CoA dehydrogenase"/>
    <property type="evidence" value="ECO:0007669"/>
    <property type="project" value="TreeGrafter"/>
</dbReference>
<dbReference type="InterPro" id="IPR050741">
    <property type="entry name" value="Acyl-CoA_dehydrogenase"/>
</dbReference>
<feature type="domain" description="Acyl-CoA oxidase/dehydrogenase middle" evidence="9">
    <location>
        <begin position="130"/>
        <end position="232"/>
    </location>
</feature>
<dbReference type="GO" id="GO:0005737">
    <property type="term" value="C:cytoplasm"/>
    <property type="evidence" value="ECO:0007669"/>
    <property type="project" value="TreeGrafter"/>
</dbReference>
<dbReference type="InterPro" id="IPR006091">
    <property type="entry name" value="Acyl-CoA_Oxase/DH_mid-dom"/>
</dbReference>
<organism evidence="11 12">
    <name type="scientific">Actinoalloteichus hymeniacidonis</name>
    <dbReference type="NCBI Taxonomy" id="340345"/>
    <lineage>
        <taxon>Bacteria</taxon>
        <taxon>Bacillati</taxon>
        <taxon>Actinomycetota</taxon>
        <taxon>Actinomycetes</taxon>
        <taxon>Pseudonocardiales</taxon>
        <taxon>Pseudonocardiaceae</taxon>
        <taxon>Actinoalloteichus</taxon>
    </lineage>
</organism>
<evidence type="ECO:0000256" key="2">
    <source>
        <dbReference type="ARBA" id="ARBA00009347"/>
    </source>
</evidence>
<keyword evidence="4 7" id="KW-0285">Flavoprotein</keyword>
<dbReference type="InterPro" id="IPR009100">
    <property type="entry name" value="AcylCoA_DH/oxidase_NM_dom_sf"/>
</dbReference>
<evidence type="ECO:0000259" key="10">
    <source>
        <dbReference type="Pfam" id="PF02771"/>
    </source>
</evidence>
<evidence type="ECO:0000256" key="3">
    <source>
        <dbReference type="ARBA" id="ARBA00011738"/>
    </source>
</evidence>
<dbReference type="FunFam" id="2.40.110.10:FF:000002">
    <property type="entry name" value="Acyl-CoA dehydrogenase fadE12"/>
    <property type="match status" value="1"/>
</dbReference>
<comment type="similarity">
    <text evidence="2 7">Belongs to the acyl-CoA dehydrogenase family.</text>
</comment>
<evidence type="ECO:0000256" key="4">
    <source>
        <dbReference type="ARBA" id="ARBA00022630"/>
    </source>
</evidence>
<dbReference type="InterPro" id="IPR036250">
    <property type="entry name" value="AcylCo_DH-like_C"/>
</dbReference>
<accession>A0AAC9HQ85</accession>
<protein>
    <submittedName>
        <fullName evidence="11">Acyl-CoA dehydrogenase</fullName>
        <ecNumber evidence="11">1.3.8.7</ecNumber>
    </submittedName>
</protein>
<proteinExistence type="inferred from homology"/>
<keyword evidence="12" id="KW-1185">Reference proteome</keyword>
<dbReference type="InterPro" id="IPR037069">
    <property type="entry name" value="AcylCoA_DH/ox_N_sf"/>
</dbReference>
<dbReference type="EC" id="1.3.8.7" evidence="11"/>
<evidence type="ECO:0000313" key="12">
    <source>
        <dbReference type="Proteomes" id="UP000095210"/>
    </source>
</evidence>
<dbReference type="PANTHER" id="PTHR48083">
    <property type="entry name" value="MEDIUM-CHAIN SPECIFIC ACYL-COA DEHYDROGENASE, MITOCHONDRIAL-RELATED"/>
    <property type="match status" value="1"/>
</dbReference>
<dbReference type="SUPFAM" id="SSF56645">
    <property type="entry name" value="Acyl-CoA dehydrogenase NM domain-like"/>
    <property type="match status" value="1"/>
</dbReference>
<comment type="subunit">
    <text evidence="3">Homodimer.</text>
</comment>
<dbReference type="PANTHER" id="PTHR48083:SF13">
    <property type="entry name" value="ACYL-COA DEHYDROGENASE FAMILY MEMBER 11"/>
    <property type="match status" value="1"/>
</dbReference>
<dbReference type="Pfam" id="PF02770">
    <property type="entry name" value="Acyl-CoA_dh_M"/>
    <property type="match status" value="1"/>
</dbReference>
<evidence type="ECO:0000256" key="1">
    <source>
        <dbReference type="ARBA" id="ARBA00001974"/>
    </source>
</evidence>
<evidence type="ECO:0000256" key="5">
    <source>
        <dbReference type="ARBA" id="ARBA00022827"/>
    </source>
</evidence>
<dbReference type="InterPro" id="IPR046373">
    <property type="entry name" value="Acyl-CoA_Oxase/DH_mid-dom_sf"/>
</dbReference>